<dbReference type="Gene3D" id="3.40.50.150">
    <property type="entry name" value="Vaccinia Virus protein VP39"/>
    <property type="match status" value="1"/>
</dbReference>
<dbReference type="EMBL" id="QGLF01000004">
    <property type="protein sequence ID" value="PWR20040.1"/>
    <property type="molecule type" value="Genomic_DNA"/>
</dbReference>
<dbReference type="InterPro" id="IPR020596">
    <property type="entry name" value="rRNA_Ade_Mease_Trfase_CS"/>
</dbReference>
<name>A0A317E1L9_9PROT</name>
<dbReference type="Proteomes" id="UP000246077">
    <property type="component" value="Unassembled WGS sequence"/>
</dbReference>
<keyword evidence="4" id="KW-0694">RNA-binding</keyword>
<dbReference type="GO" id="GO:0000179">
    <property type="term" value="F:rRNA (adenine-N6,N6-)-dimethyltransferase activity"/>
    <property type="evidence" value="ECO:0007669"/>
    <property type="project" value="InterPro"/>
</dbReference>
<evidence type="ECO:0000256" key="2">
    <source>
        <dbReference type="ARBA" id="ARBA00022679"/>
    </source>
</evidence>
<evidence type="ECO:0000259" key="5">
    <source>
        <dbReference type="SMART" id="SM00650"/>
    </source>
</evidence>
<gene>
    <name evidence="6" type="ORF">DKG75_16520</name>
</gene>
<dbReference type="SMART" id="SM00650">
    <property type="entry name" value="rADc"/>
    <property type="match status" value="1"/>
</dbReference>
<feature type="domain" description="Ribosomal RNA adenine methylase transferase N-terminal" evidence="5">
    <location>
        <begin position="42"/>
        <end position="194"/>
    </location>
</feature>
<dbReference type="PROSITE" id="PS01131">
    <property type="entry name" value="RRNA_A_DIMETH"/>
    <property type="match status" value="1"/>
</dbReference>
<accession>A0A317E1L9</accession>
<comment type="caution">
    <text evidence="6">The sequence shown here is derived from an EMBL/GenBank/DDBJ whole genome shotgun (WGS) entry which is preliminary data.</text>
</comment>
<organism evidence="6 7">
    <name type="scientific">Zavarzinia compransoris</name>
    <dbReference type="NCBI Taxonomy" id="1264899"/>
    <lineage>
        <taxon>Bacteria</taxon>
        <taxon>Pseudomonadati</taxon>
        <taxon>Pseudomonadota</taxon>
        <taxon>Alphaproteobacteria</taxon>
        <taxon>Rhodospirillales</taxon>
        <taxon>Zavarziniaceae</taxon>
        <taxon>Zavarzinia</taxon>
    </lineage>
</organism>
<evidence type="ECO:0000256" key="1">
    <source>
        <dbReference type="ARBA" id="ARBA00022603"/>
    </source>
</evidence>
<proteinExistence type="predicted"/>
<evidence type="ECO:0000313" key="6">
    <source>
        <dbReference type="EMBL" id="PWR20040.1"/>
    </source>
</evidence>
<evidence type="ECO:0000256" key="3">
    <source>
        <dbReference type="ARBA" id="ARBA00022691"/>
    </source>
</evidence>
<dbReference type="InterPro" id="IPR029063">
    <property type="entry name" value="SAM-dependent_MTases_sf"/>
</dbReference>
<dbReference type="SUPFAM" id="SSF53335">
    <property type="entry name" value="S-adenosyl-L-methionine-dependent methyltransferases"/>
    <property type="match status" value="1"/>
</dbReference>
<dbReference type="AlphaFoldDB" id="A0A317E1L9"/>
<protein>
    <submittedName>
        <fullName evidence="6">Methyltransferase</fullName>
    </submittedName>
</protein>
<dbReference type="PANTHER" id="PTHR11727:SF14">
    <property type="entry name" value="BLL8166 PROTEIN"/>
    <property type="match status" value="1"/>
</dbReference>
<dbReference type="InterPro" id="IPR020598">
    <property type="entry name" value="rRNA_Ade_methylase_Trfase_N"/>
</dbReference>
<keyword evidence="2 6" id="KW-0808">Transferase</keyword>
<sequence length="204" mass="22358">MAVNKAREHFSEQQHFRTPSMLIKWLRAPFRIGAVAPSSRHLAEEMVAQADLSRPGPVIELGGGTGAITRVLAEKAGYDRLITIEYDREMAQTLRHRFPRLNLIEGDAGELVDLLAARGIDRAATVVSGLPLLGMPPAVQRRIAGAAFEMLGPGGRMVQFTYGPASPLRPSLMAELGVTGRRAGHVWINLPPARVWCYEKAETR</sequence>
<dbReference type="InterPro" id="IPR001737">
    <property type="entry name" value="KsgA/Erm"/>
</dbReference>
<evidence type="ECO:0000313" key="7">
    <source>
        <dbReference type="Proteomes" id="UP000246077"/>
    </source>
</evidence>
<dbReference type="GO" id="GO:0003723">
    <property type="term" value="F:RNA binding"/>
    <property type="evidence" value="ECO:0007669"/>
    <property type="project" value="UniProtKB-KW"/>
</dbReference>
<dbReference type="Pfam" id="PF00398">
    <property type="entry name" value="RrnaAD"/>
    <property type="match status" value="1"/>
</dbReference>
<keyword evidence="7" id="KW-1185">Reference proteome</keyword>
<keyword evidence="3" id="KW-0949">S-adenosyl-L-methionine</keyword>
<keyword evidence="1 6" id="KW-0489">Methyltransferase</keyword>
<dbReference type="CDD" id="cd02440">
    <property type="entry name" value="AdoMet_MTases"/>
    <property type="match status" value="1"/>
</dbReference>
<evidence type="ECO:0000256" key="4">
    <source>
        <dbReference type="ARBA" id="ARBA00022884"/>
    </source>
</evidence>
<dbReference type="PANTHER" id="PTHR11727">
    <property type="entry name" value="DIMETHYLADENOSINE TRANSFERASE"/>
    <property type="match status" value="1"/>
</dbReference>
<reference evidence="7" key="1">
    <citation type="submission" date="2018-05" db="EMBL/GenBank/DDBJ databases">
        <title>Zavarzinia sp. HR-AS.</title>
        <authorList>
            <person name="Lee Y."/>
            <person name="Jeon C.O."/>
        </authorList>
    </citation>
    <scope>NUCLEOTIDE SEQUENCE [LARGE SCALE GENOMIC DNA]</scope>
    <source>
        <strain evidence="7">DSM 1231</strain>
    </source>
</reference>